<keyword evidence="2" id="KW-1185">Reference proteome</keyword>
<evidence type="ECO:0000313" key="1">
    <source>
        <dbReference type="EMBL" id="KTD72810.1"/>
    </source>
</evidence>
<evidence type="ECO:0000313" key="2">
    <source>
        <dbReference type="Proteomes" id="UP000054693"/>
    </source>
</evidence>
<dbReference type="PATRIC" id="fig|40335.7.peg.691"/>
<accession>A0A0W0ZUQ0</accession>
<gene>
    <name evidence="1" type="ORF">Ltuc_0657</name>
</gene>
<dbReference type="EMBL" id="LNZA01000001">
    <property type="protein sequence ID" value="KTD72810.1"/>
    <property type="molecule type" value="Genomic_DNA"/>
</dbReference>
<proteinExistence type="predicted"/>
<comment type="caution">
    <text evidence="1">The sequence shown here is derived from an EMBL/GenBank/DDBJ whole genome shotgun (WGS) entry which is preliminary data.</text>
</comment>
<sequence>MALATLTIYKFINKADKEIDDDEFNIIYWIEYSYTDNLRTLIMQRRLIQIK</sequence>
<organism evidence="1 2">
    <name type="scientific">Legionella tucsonensis</name>
    <dbReference type="NCBI Taxonomy" id="40335"/>
    <lineage>
        <taxon>Bacteria</taxon>
        <taxon>Pseudomonadati</taxon>
        <taxon>Pseudomonadota</taxon>
        <taxon>Gammaproteobacteria</taxon>
        <taxon>Legionellales</taxon>
        <taxon>Legionellaceae</taxon>
        <taxon>Legionella</taxon>
    </lineage>
</organism>
<dbReference type="AlphaFoldDB" id="A0A0W0ZUQ0"/>
<protein>
    <submittedName>
        <fullName evidence="1">Uncharacterized protein</fullName>
    </submittedName>
</protein>
<dbReference type="Proteomes" id="UP000054693">
    <property type="component" value="Unassembled WGS sequence"/>
</dbReference>
<dbReference type="STRING" id="40335.Ltuc_0657"/>
<reference evidence="1 2" key="1">
    <citation type="submission" date="2015-11" db="EMBL/GenBank/DDBJ databases">
        <title>Genomic analysis of 38 Legionella species identifies large and diverse effector repertoires.</title>
        <authorList>
            <person name="Burstein D."/>
            <person name="Amaro F."/>
            <person name="Zusman T."/>
            <person name="Lifshitz Z."/>
            <person name="Cohen O."/>
            <person name="Gilbert J.A."/>
            <person name="Pupko T."/>
            <person name="Shuman H.A."/>
            <person name="Segal G."/>
        </authorList>
    </citation>
    <scope>NUCLEOTIDE SEQUENCE [LARGE SCALE GENOMIC DNA]</scope>
    <source>
        <strain evidence="1 2">ATCC 49180</strain>
    </source>
</reference>
<name>A0A0W0ZUQ0_9GAMM</name>